<feature type="transmembrane region" description="Helical" evidence="3">
    <location>
        <begin position="158"/>
        <end position="179"/>
    </location>
</feature>
<keyword evidence="6" id="KW-1185">Reference proteome</keyword>
<feature type="transmembrane region" description="Helical" evidence="3">
    <location>
        <begin position="63"/>
        <end position="79"/>
    </location>
</feature>
<feature type="domain" description="CDP-alcohol phosphatidyltransferase C-terminal" evidence="4">
    <location>
        <begin position="223"/>
        <end position="258"/>
    </location>
</feature>
<gene>
    <name evidence="5" type="ORF">GCM10009096_07550</name>
</gene>
<dbReference type="InterPro" id="IPR012616">
    <property type="entry name" value="CDP-OH_P_trans_C"/>
</dbReference>
<feature type="transmembrane region" description="Helical" evidence="3">
    <location>
        <begin position="191"/>
        <end position="211"/>
    </location>
</feature>
<evidence type="ECO:0000259" key="4">
    <source>
        <dbReference type="Pfam" id="PF08009"/>
    </source>
</evidence>
<dbReference type="InterPro" id="IPR048254">
    <property type="entry name" value="CDP_ALCOHOL_P_TRANSF_CS"/>
</dbReference>
<keyword evidence="1 2" id="KW-0808">Transferase</keyword>
<evidence type="ECO:0000256" key="1">
    <source>
        <dbReference type="ARBA" id="ARBA00022679"/>
    </source>
</evidence>
<feature type="transmembrane region" description="Helical" evidence="3">
    <location>
        <begin position="125"/>
        <end position="146"/>
    </location>
</feature>
<proteinExistence type="inferred from homology"/>
<organism evidence="5 6">
    <name type="scientific">Parasphingorhabdus litoris</name>
    <dbReference type="NCBI Taxonomy" id="394733"/>
    <lineage>
        <taxon>Bacteria</taxon>
        <taxon>Pseudomonadati</taxon>
        <taxon>Pseudomonadota</taxon>
        <taxon>Alphaproteobacteria</taxon>
        <taxon>Sphingomonadales</taxon>
        <taxon>Sphingomonadaceae</taxon>
        <taxon>Parasphingorhabdus</taxon>
    </lineage>
</organism>
<dbReference type="EMBL" id="BAAAEM010000002">
    <property type="protein sequence ID" value="GAA0469109.1"/>
    <property type="molecule type" value="Genomic_DNA"/>
</dbReference>
<keyword evidence="3" id="KW-0472">Membrane</keyword>
<dbReference type="Pfam" id="PF08009">
    <property type="entry name" value="CDP-OH_P_tran_2"/>
    <property type="match status" value="1"/>
</dbReference>
<feature type="transmembrane region" description="Helical" evidence="3">
    <location>
        <begin position="246"/>
        <end position="265"/>
    </location>
</feature>
<dbReference type="InterPro" id="IPR000462">
    <property type="entry name" value="CDP-OH_P_trans"/>
</dbReference>
<comment type="caution">
    <text evidence="5">The sequence shown here is derived from an EMBL/GenBank/DDBJ whole genome shotgun (WGS) entry which is preliminary data.</text>
</comment>
<feature type="transmembrane region" description="Helical" evidence="3">
    <location>
        <begin position="38"/>
        <end position="57"/>
    </location>
</feature>
<accession>A0ABN1A726</accession>
<dbReference type="PROSITE" id="PS00379">
    <property type="entry name" value="CDP_ALCOHOL_P_TRANSF"/>
    <property type="match status" value="1"/>
</dbReference>
<keyword evidence="3" id="KW-0812">Transmembrane</keyword>
<comment type="similarity">
    <text evidence="2">Belongs to the CDP-alcohol phosphatidyltransferase class-I family.</text>
</comment>
<dbReference type="Gene3D" id="1.20.120.1760">
    <property type="match status" value="1"/>
</dbReference>
<sequence>MKVSGSDPECDDAGHILPLMADKQPIQRPERGISLRAFAPNAVTALALCVGLSGVRFAFLENWVLAAGAIVLAGILDGLDGRIARLLNAQSRFGAELDSLSDVIAFGVTPAVVMFFWSLQHMPQFGWVISLTMAVGCALRLARFNAHIDDEDQPHKSAGFLTGIPAPVAAGLVMLPLYLWVITDLDMFRDYFVVAPWIVLIAFLMISNTATYSWSSLRLRKNIRLEALAGFALLGVALINNPWITLSVISIGYIVLIPFSIRSYAKVKRQRAMESAAQDGDAR</sequence>
<feature type="transmembrane region" description="Helical" evidence="3">
    <location>
        <begin position="100"/>
        <end position="119"/>
    </location>
</feature>
<evidence type="ECO:0000313" key="5">
    <source>
        <dbReference type="EMBL" id="GAA0469109.1"/>
    </source>
</evidence>
<keyword evidence="3" id="KW-1133">Transmembrane helix</keyword>
<name>A0ABN1A726_9SPHN</name>
<protein>
    <submittedName>
        <fullName evidence="5">Phosphatidylcholine/phosphatidylserine synthase</fullName>
    </submittedName>
</protein>
<dbReference type="Proteomes" id="UP001500713">
    <property type="component" value="Unassembled WGS sequence"/>
</dbReference>
<evidence type="ECO:0000256" key="2">
    <source>
        <dbReference type="RuleBase" id="RU003750"/>
    </source>
</evidence>
<dbReference type="InterPro" id="IPR043130">
    <property type="entry name" value="CDP-OH_PTrfase_TM_dom"/>
</dbReference>
<dbReference type="Pfam" id="PF01066">
    <property type="entry name" value="CDP-OH_P_transf"/>
    <property type="match status" value="1"/>
</dbReference>
<evidence type="ECO:0000256" key="3">
    <source>
        <dbReference type="SAM" id="Phobius"/>
    </source>
</evidence>
<evidence type="ECO:0000313" key="6">
    <source>
        <dbReference type="Proteomes" id="UP001500713"/>
    </source>
</evidence>
<reference evidence="5 6" key="1">
    <citation type="journal article" date="2019" name="Int. J. Syst. Evol. Microbiol.">
        <title>The Global Catalogue of Microorganisms (GCM) 10K type strain sequencing project: providing services to taxonomists for standard genome sequencing and annotation.</title>
        <authorList>
            <consortium name="The Broad Institute Genomics Platform"/>
            <consortium name="The Broad Institute Genome Sequencing Center for Infectious Disease"/>
            <person name="Wu L."/>
            <person name="Ma J."/>
        </authorList>
    </citation>
    <scope>NUCLEOTIDE SEQUENCE [LARGE SCALE GENOMIC DNA]</scope>
    <source>
        <strain evidence="5 6">JCM 14162</strain>
    </source>
</reference>